<sequence>MNGWRKVFVVIMIVFLTFTWTACSNTTHKENTTAGEKENTTIEEDKTTYPITITDDLGNKVTFEKAPKKIVSVAPSNTEILFALGLGDKIVGRDNYSNYPKEAQEIEVVGDFSGPNVEKIIDLSPDVVFAFSGIPEDAKKLLENSNIKVIVFYPSNIDGVLKNIETVGEIFNVQEEANKVAENMQKKRKEILEKVKNVEKKKVFIDIGDFYSAGPNSFIDSMLEEIHAENIAKDADTQYPQLSLEKIIESNPDVYITISTSKEEIKKLEGIQSINAFKNNNIIEIPMGTEENDMIQRSGPRIVDGLEILAKAIYPEAF</sequence>
<dbReference type="InterPro" id="IPR002491">
    <property type="entry name" value="ABC_transptr_periplasmic_BD"/>
</dbReference>
<dbReference type="InterPro" id="IPR054828">
    <property type="entry name" value="Vit_B12_bind_prot"/>
</dbReference>
<evidence type="ECO:0000259" key="5">
    <source>
        <dbReference type="PROSITE" id="PS50983"/>
    </source>
</evidence>
<evidence type="ECO:0000256" key="4">
    <source>
        <dbReference type="SAM" id="SignalP"/>
    </source>
</evidence>
<dbReference type="Gene3D" id="3.40.50.1980">
    <property type="entry name" value="Nitrogenase molybdenum iron protein domain"/>
    <property type="match status" value="2"/>
</dbReference>
<dbReference type="NCBIfam" id="NF038402">
    <property type="entry name" value="TroA_like"/>
    <property type="match status" value="1"/>
</dbReference>
<evidence type="ECO:0000313" key="7">
    <source>
        <dbReference type="Proteomes" id="UP000196365"/>
    </source>
</evidence>
<accession>A0A1T4MS23</accession>
<dbReference type="SUPFAM" id="SSF53807">
    <property type="entry name" value="Helical backbone' metal receptor"/>
    <property type="match status" value="1"/>
</dbReference>
<dbReference type="GO" id="GO:0071281">
    <property type="term" value="P:cellular response to iron ion"/>
    <property type="evidence" value="ECO:0007669"/>
    <property type="project" value="TreeGrafter"/>
</dbReference>
<dbReference type="PANTHER" id="PTHR30535">
    <property type="entry name" value="VITAMIN B12-BINDING PROTEIN"/>
    <property type="match status" value="1"/>
</dbReference>
<gene>
    <name evidence="6" type="ORF">SAMN02745973_01421</name>
</gene>
<dbReference type="InterPro" id="IPR050902">
    <property type="entry name" value="ABC_Transporter_SBP"/>
</dbReference>
<dbReference type="PROSITE" id="PS51257">
    <property type="entry name" value="PROKAR_LIPOPROTEIN"/>
    <property type="match status" value="1"/>
</dbReference>
<dbReference type="AlphaFoldDB" id="A0A1T4MS23"/>
<feature type="coiled-coil region" evidence="3">
    <location>
        <begin position="170"/>
        <end position="201"/>
    </location>
</feature>
<dbReference type="RefSeq" id="WP_159454682.1">
    <property type="nucleotide sequence ID" value="NZ_FUWV01000008.1"/>
</dbReference>
<reference evidence="6 7" key="1">
    <citation type="submission" date="2017-02" db="EMBL/GenBank/DDBJ databases">
        <authorList>
            <person name="Peterson S.W."/>
        </authorList>
    </citation>
    <scope>NUCLEOTIDE SEQUENCE [LARGE SCALE GENOMIC DNA]</scope>
    <source>
        <strain evidence="6 7">DSM 15102</strain>
    </source>
</reference>
<evidence type="ECO:0000256" key="1">
    <source>
        <dbReference type="ARBA" id="ARBA00008814"/>
    </source>
</evidence>
<evidence type="ECO:0000256" key="3">
    <source>
        <dbReference type="SAM" id="Coils"/>
    </source>
</evidence>
<keyword evidence="2 4" id="KW-0732">Signal</keyword>
<name>A0A1T4MS23_9FIRM</name>
<feature type="signal peptide" evidence="4">
    <location>
        <begin position="1"/>
        <end position="22"/>
    </location>
</feature>
<dbReference type="EMBL" id="FUWV01000008">
    <property type="protein sequence ID" value="SJZ69636.1"/>
    <property type="molecule type" value="Genomic_DNA"/>
</dbReference>
<proteinExistence type="inferred from homology"/>
<feature type="domain" description="Fe/B12 periplasmic-binding" evidence="5">
    <location>
        <begin position="69"/>
        <end position="317"/>
    </location>
</feature>
<dbReference type="Proteomes" id="UP000196365">
    <property type="component" value="Unassembled WGS sequence"/>
</dbReference>
<evidence type="ECO:0000256" key="2">
    <source>
        <dbReference type="ARBA" id="ARBA00022729"/>
    </source>
</evidence>
<keyword evidence="3" id="KW-0175">Coiled coil</keyword>
<protein>
    <submittedName>
        <fullName evidence="6">Iron complex transport system substrate-binding protein</fullName>
    </submittedName>
</protein>
<evidence type="ECO:0000313" key="6">
    <source>
        <dbReference type="EMBL" id="SJZ69636.1"/>
    </source>
</evidence>
<organism evidence="6 7">
    <name type="scientific">Garciella nitratireducens DSM 15102</name>
    <dbReference type="NCBI Taxonomy" id="1121911"/>
    <lineage>
        <taxon>Bacteria</taxon>
        <taxon>Bacillati</taxon>
        <taxon>Bacillota</taxon>
        <taxon>Clostridia</taxon>
        <taxon>Eubacteriales</taxon>
        <taxon>Eubacteriaceae</taxon>
        <taxon>Garciella</taxon>
    </lineage>
</organism>
<dbReference type="PROSITE" id="PS50983">
    <property type="entry name" value="FE_B12_PBP"/>
    <property type="match status" value="1"/>
</dbReference>
<dbReference type="CDD" id="cd01143">
    <property type="entry name" value="YvrC"/>
    <property type="match status" value="1"/>
</dbReference>
<dbReference type="OrthoDB" id="9816357at2"/>
<comment type="similarity">
    <text evidence="1">Belongs to the bacterial solute-binding protein 8 family.</text>
</comment>
<keyword evidence="7" id="KW-1185">Reference proteome</keyword>
<dbReference type="PANTHER" id="PTHR30535:SF34">
    <property type="entry name" value="MOLYBDATE-BINDING PROTEIN MOLA"/>
    <property type="match status" value="1"/>
</dbReference>
<dbReference type="Pfam" id="PF01497">
    <property type="entry name" value="Peripla_BP_2"/>
    <property type="match status" value="1"/>
</dbReference>
<feature type="chain" id="PRO_5038816480" evidence="4">
    <location>
        <begin position="23"/>
        <end position="318"/>
    </location>
</feature>